<dbReference type="PATRIC" id="fig|1121098.3.peg.4091"/>
<feature type="non-terminal residue" evidence="1">
    <location>
        <position position="1"/>
    </location>
</feature>
<reference evidence="1 2" key="1">
    <citation type="submission" date="2013-04" db="EMBL/GenBank/DDBJ databases">
        <title>The Genome Sequence of Bacteroides massiliensis DSM 17679.</title>
        <authorList>
            <consortium name="The Broad Institute Genomics Platform"/>
            <person name="Earl A."/>
            <person name="Ward D."/>
            <person name="Feldgarden M."/>
            <person name="Gevers D."/>
            <person name="Martens E."/>
            <person name="Fenner L."/>
            <person name="Roux V."/>
            <person name="Mallet M.N."/>
            <person name="Raoult D."/>
            <person name="Walker B."/>
            <person name="Young S."/>
            <person name="Zeng Q."/>
            <person name="Gargeya S."/>
            <person name="Fitzgerald M."/>
            <person name="Haas B."/>
            <person name="Abouelleil A."/>
            <person name="Allen A.W."/>
            <person name="Alvarado L."/>
            <person name="Arachchi H.M."/>
            <person name="Berlin A.M."/>
            <person name="Chapman S.B."/>
            <person name="Gainer-Dewar J."/>
            <person name="Goldberg J."/>
            <person name="Griggs A."/>
            <person name="Gujja S."/>
            <person name="Hansen M."/>
            <person name="Howarth C."/>
            <person name="Imamovic A."/>
            <person name="Ireland A."/>
            <person name="Larimer J."/>
            <person name="McCowan C."/>
            <person name="Murphy C."/>
            <person name="Pearson M."/>
            <person name="Poon T.W."/>
            <person name="Priest M."/>
            <person name="Roberts A."/>
            <person name="Saif S."/>
            <person name="Shea T."/>
            <person name="Sisk P."/>
            <person name="Sykes S."/>
            <person name="Wortman J."/>
            <person name="Nusbaum C."/>
            <person name="Birren B."/>
        </authorList>
    </citation>
    <scope>NUCLEOTIDE SEQUENCE [LARGE SCALE GENOMIC DNA]</scope>
    <source>
        <strain evidence="2">B84634 / Timone 84634 / DSM 17679 / JCM 13223</strain>
    </source>
</reference>
<dbReference type="HOGENOM" id="CLU_609081_0_0_10"/>
<comment type="caution">
    <text evidence="1">The sequence shown here is derived from an EMBL/GenBank/DDBJ whole genome shotgun (WGS) entry which is preliminary data.</text>
</comment>
<evidence type="ECO:0008006" key="3">
    <source>
        <dbReference type="Google" id="ProtNLM"/>
    </source>
</evidence>
<dbReference type="eggNOG" id="COG3391">
    <property type="taxonomic scope" value="Bacteria"/>
</dbReference>
<sequence length="449" mass="51808">NRLTNLSFCTEMEIIVQFEYVFHFTQNDNISLININMKKYLFFLIIAIAFCSSCQHKANNKEAVANDTIVEEPAFRVINFTEDLTDCGKPLVLSDIVDNVEYLKLETTEKGFIAEIADIKMSDKYVILTSFMVDHALLFDRVTGKFIRTIGKVGQGPGELLSPCYVGIQNDSIVYISSTYTYALFAHKITGEFIKKIPLEPNVQYPTMNFVDDYIIHYPGNANITGLYANVYVQDWDGNVIQESVHQFPGKFTENLWVNLPIVWTYKGIHNVFSCATDTVYAVTKDSIYPRYYIPEGKYKREICDRHTKVNWDFFTDAIQLGSIAETKDFLLFSFDLHQKYWFCRYNKHNSEIDIWKQDSTEPTKAFAKKPVGITNDIDGYNLSLSGFRYIDDRHFVRFITPDNADEIKKIVSESTNVKFPEKRQQLLELIDSLGPDDNPILAIYKLKD</sequence>
<dbReference type="Proteomes" id="UP000017831">
    <property type="component" value="Unassembled WGS sequence"/>
</dbReference>
<protein>
    <recommendedName>
        <fullName evidence="3">6-bladed beta-propeller</fullName>
    </recommendedName>
</protein>
<organism evidence="1 2">
    <name type="scientific">Phocaeicola massiliensis B84634 = Timone 84634 = DSM 17679 = JCM 13223</name>
    <dbReference type="NCBI Taxonomy" id="1121098"/>
    <lineage>
        <taxon>Bacteria</taxon>
        <taxon>Pseudomonadati</taxon>
        <taxon>Bacteroidota</taxon>
        <taxon>Bacteroidia</taxon>
        <taxon>Bacteroidales</taxon>
        <taxon>Bacteroidaceae</taxon>
        <taxon>Phocaeicola</taxon>
    </lineage>
</organism>
<proteinExistence type="predicted"/>
<dbReference type="Pfam" id="PF17170">
    <property type="entry name" value="DUF5128"/>
    <property type="match status" value="1"/>
</dbReference>
<keyword evidence="2" id="KW-1185">Reference proteome</keyword>
<dbReference type="GeneID" id="60060139"/>
<dbReference type="EMBL" id="AQHY01000052">
    <property type="protein sequence ID" value="EOA51944.1"/>
    <property type="molecule type" value="Genomic_DNA"/>
</dbReference>
<name>U6R7E2_9BACT</name>
<accession>U6R7E2</accession>
<dbReference type="STRING" id="1121098.HMPREF1534_04011"/>
<evidence type="ECO:0000313" key="2">
    <source>
        <dbReference type="Proteomes" id="UP000017831"/>
    </source>
</evidence>
<dbReference type="RefSeq" id="WP_005948060.1">
    <property type="nucleotide sequence ID" value="NZ_KB905483.1"/>
</dbReference>
<dbReference type="AlphaFoldDB" id="U6R7E2"/>
<evidence type="ECO:0000313" key="1">
    <source>
        <dbReference type="EMBL" id="EOA51944.1"/>
    </source>
</evidence>
<gene>
    <name evidence="1" type="ORF">HMPREF1534_04011</name>
</gene>